<reference evidence="1 2" key="1">
    <citation type="journal article" date="2014" name="Genome Announc.">
        <title>Draft Genome Sequence of the Haloacid-Degrading Burkholderia caribensis Strain MBA4.</title>
        <authorList>
            <person name="Pan Y."/>
            <person name="Kong K.F."/>
            <person name="Tsang J.S."/>
        </authorList>
    </citation>
    <scope>NUCLEOTIDE SEQUENCE [LARGE SCALE GENOMIC DNA]</scope>
    <source>
        <strain evidence="1 2">MBA4</strain>
    </source>
</reference>
<organism evidence="1 2">
    <name type="scientific">Paraburkholderia caribensis MBA4</name>
    <dbReference type="NCBI Taxonomy" id="1323664"/>
    <lineage>
        <taxon>Bacteria</taxon>
        <taxon>Pseudomonadati</taxon>
        <taxon>Pseudomonadota</taxon>
        <taxon>Betaproteobacteria</taxon>
        <taxon>Burkholderiales</taxon>
        <taxon>Burkholderiaceae</taxon>
        <taxon>Paraburkholderia</taxon>
    </lineage>
</organism>
<dbReference type="KEGG" id="bcai:K788_0009102"/>
<evidence type="ECO:0000313" key="2">
    <source>
        <dbReference type="Proteomes" id="UP000019146"/>
    </source>
</evidence>
<accession>A0A0P0RKL9</accession>
<proteinExistence type="predicted"/>
<dbReference type="EMBL" id="CP012747">
    <property type="protein sequence ID" value="ALL69303.1"/>
    <property type="molecule type" value="Genomic_DNA"/>
</dbReference>
<dbReference type="AlphaFoldDB" id="A0A0P0RKL9"/>
<name>A0A0P0RKL9_9BURK</name>
<protein>
    <submittedName>
        <fullName evidence="1">Uncharacterized protein</fullName>
    </submittedName>
</protein>
<evidence type="ECO:0000313" key="1">
    <source>
        <dbReference type="EMBL" id="ALL69303.1"/>
    </source>
</evidence>
<sequence length="40" mass="4835">MQHPNDLKDDAYRSSRKWLQEAAMHKRERVRNVVANQSIR</sequence>
<gene>
    <name evidence="1" type="ORF">K788_0009102</name>
</gene>
<dbReference type="Proteomes" id="UP000019146">
    <property type="component" value="Chromosome 2"/>
</dbReference>